<dbReference type="GO" id="GO:0016887">
    <property type="term" value="F:ATP hydrolysis activity"/>
    <property type="evidence" value="ECO:0007669"/>
    <property type="project" value="InterPro"/>
</dbReference>
<organism evidence="4 5">
    <name type="scientific">Ketogulonicigenium robustum</name>
    <dbReference type="NCBI Taxonomy" id="92947"/>
    <lineage>
        <taxon>Bacteria</taxon>
        <taxon>Pseudomonadati</taxon>
        <taxon>Pseudomonadota</taxon>
        <taxon>Alphaproteobacteria</taxon>
        <taxon>Rhodobacterales</taxon>
        <taxon>Roseobacteraceae</taxon>
        <taxon>Ketogulonicigenium</taxon>
    </lineage>
</organism>
<dbReference type="SUPFAM" id="SSF52540">
    <property type="entry name" value="P-loop containing nucleoside triphosphate hydrolases"/>
    <property type="match status" value="2"/>
</dbReference>
<dbReference type="KEGG" id="kro:BVG79_p1000018"/>
<dbReference type="InterPro" id="IPR050107">
    <property type="entry name" value="ABC_carbohydrate_import_ATPase"/>
</dbReference>
<evidence type="ECO:0000256" key="2">
    <source>
        <dbReference type="ARBA" id="ARBA00022840"/>
    </source>
</evidence>
<dbReference type="CDD" id="cd03216">
    <property type="entry name" value="ABC_Carb_Monos_I"/>
    <property type="match status" value="1"/>
</dbReference>
<dbReference type="SMART" id="SM00382">
    <property type="entry name" value="AAA"/>
    <property type="match status" value="1"/>
</dbReference>
<keyword evidence="2 4" id="KW-0067">ATP-binding</keyword>
<dbReference type="RefSeq" id="WP_085787411.1">
    <property type="nucleotide sequence ID" value="NZ_CP019938.1"/>
</dbReference>
<proteinExistence type="predicted"/>
<feature type="domain" description="ABC transporter" evidence="3">
    <location>
        <begin position="9"/>
        <end position="244"/>
    </location>
</feature>
<evidence type="ECO:0000259" key="3">
    <source>
        <dbReference type="PROSITE" id="PS50893"/>
    </source>
</evidence>
<dbReference type="EMBL" id="CP019938">
    <property type="protein sequence ID" value="ARO15820.1"/>
    <property type="molecule type" value="Genomic_DNA"/>
</dbReference>
<sequence>MNPKAEVALSLHNVTVRFGTFTAVDGISTTLRAGEIRAVLGENGAGKSTLMRVLAGQVTPASGQITAFGTSYAKLDADLALSLGIGMVYQHFMQVPQFTVAENFCLGLPRTGGVIPNLRRTAAEIAALAARYGFDIDPNARVETLSVPAQQRVEILKALYRGARILILDEPTAVLSPDEAQGLFAMVRALAAEGTAVLFISHKLHEIMDLCDSVTVIRRGKLVGERQVADTSEAELSRLMVGSDIPDLTRPPTLSVAPTPLLTLRGLNLGRGPLDLTLHKGEIFGIAGVDGSGQIELVETIMGLRRQAGLAFDFLGQDLTGASIKTRLAAGIAQIPEDRHKSAMVAEMSVADNLVLDRIEQPPFSKSGWINTPAITAEADRAIAAFDVRMQARSQPMGSLSGGNQQKVVLARALAQAPQLLLAVYPARGLDLGATRFVHQQLLARRAAGASVLLVSAELEELLSLSDRIGVMFDRRFAGILTEDDMTMANLGRLMAGAA</sequence>
<dbReference type="InterPro" id="IPR017871">
    <property type="entry name" value="ABC_transporter-like_CS"/>
</dbReference>
<feature type="domain" description="ABC transporter" evidence="3">
    <location>
        <begin position="249"/>
        <end position="499"/>
    </location>
</feature>
<dbReference type="Proteomes" id="UP000242447">
    <property type="component" value="Plasmid unnamed1"/>
</dbReference>
<keyword evidence="5" id="KW-1185">Reference proteome</keyword>
<reference evidence="4 5" key="1">
    <citation type="submission" date="2017-02" db="EMBL/GenBank/DDBJ databases">
        <title>Ketogulonicigenium robustum SPU B003 Genome sequencing and assembly.</title>
        <authorList>
            <person name="Li Y."/>
            <person name="Liu L."/>
            <person name="Wang C."/>
            <person name="Zhang M."/>
            <person name="Zhang T."/>
            <person name="Zhang Y."/>
        </authorList>
    </citation>
    <scope>NUCLEOTIDE SEQUENCE [LARGE SCALE GENOMIC DNA]</scope>
    <source>
        <strain evidence="4 5">SPU_B003</strain>
        <plasmid evidence="4 5">unnamed1</plasmid>
    </source>
</reference>
<name>A0A1W6P399_9RHOB</name>
<dbReference type="PROSITE" id="PS00211">
    <property type="entry name" value="ABC_TRANSPORTER_1"/>
    <property type="match status" value="1"/>
</dbReference>
<dbReference type="EC" id="3.6.3.17" evidence="4"/>
<dbReference type="AlphaFoldDB" id="A0A1W6P399"/>
<dbReference type="GO" id="GO:0005524">
    <property type="term" value="F:ATP binding"/>
    <property type="evidence" value="ECO:0007669"/>
    <property type="project" value="UniProtKB-KW"/>
</dbReference>
<dbReference type="PROSITE" id="PS50893">
    <property type="entry name" value="ABC_TRANSPORTER_2"/>
    <property type="match status" value="2"/>
</dbReference>
<dbReference type="InterPro" id="IPR003593">
    <property type="entry name" value="AAA+_ATPase"/>
</dbReference>
<dbReference type="InterPro" id="IPR027417">
    <property type="entry name" value="P-loop_NTPase"/>
</dbReference>
<dbReference type="Pfam" id="PF00005">
    <property type="entry name" value="ABC_tran"/>
    <property type="match status" value="2"/>
</dbReference>
<evidence type="ECO:0000256" key="1">
    <source>
        <dbReference type="ARBA" id="ARBA00022741"/>
    </source>
</evidence>
<dbReference type="PANTHER" id="PTHR43790">
    <property type="entry name" value="CARBOHYDRATE TRANSPORT ATP-BINDING PROTEIN MG119-RELATED"/>
    <property type="match status" value="1"/>
</dbReference>
<accession>A0A1W6P399</accession>
<gene>
    <name evidence="4" type="primary">alsA</name>
    <name evidence="4" type="ORF">BVG79_p1000018</name>
</gene>
<geneLocation type="plasmid" evidence="4">
    <name>unnamed1</name>
</geneLocation>
<dbReference type="OrthoDB" id="9805029at2"/>
<evidence type="ECO:0000313" key="5">
    <source>
        <dbReference type="Proteomes" id="UP000242447"/>
    </source>
</evidence>
<dbReference type="Gene3D" id="3.40.50.300">
    <property type="entry name" value="P-loop containing nucleotide triphosphate hydrolases"/>
    <property type="match status" value="2"/>
</dbReference>
<keyword evidence="4" id="KW-0378">Hydrolase</keyword>
<keyword evidence="1" id="KW-0547">Nucleotide-binding</keyword>
<protein>
    <submittedName>
        <fullName evidence="4">D-allose transport system ATP-binding protein</fullName>
        <ecNumber evidence="4">3.6.3.17</ecNumber>
    </submittedName>
</protein>
<keyword evidence="4" id="KW-0614">Plasmid</keyword>
<evidence type="ECO:0000313" key="4">
    <source>
        <dbReference type="EMBL" id="ARO15820.1"/>
    </source>
</evidence>
<dbReference type="CDD" id="cd03215">
    <property type="entry name" value="ABC_Carb_Monos_II"/>
    <property type="match status" value="1"/>
</dbReference>
<dbReference type="InterPro" id="IPR003439">
    <property type="entry name" value="ABC_transporter-like_ATP-bd"/>
</dbReference>
<dbReference type="PANTHER" id="PTHR43790:SF4">
    <property type="entry name" value="GUANOSINE IMPORT ATP-BINDING PROTEIN NUPO"/>
    <property type="match status" value="1"/>
</dbReference>